<dbReference type="Pfam" id="PF04937">
    <property type="entry name" value="DUF659"/>
    <property type="match status" value="1"/>
</dbReference>
<evidence type="ECO:0000259" key="1">
    <source>
        <dbReference type="Pfam" id="PF04937"/>
    </source>
</evidence>
<name>A0AAE1Y5M4_9LAMI</name>
<dbReference type="EMBL" id="JACGWO010000007">
    <property type="protein sequence ID" value="KAK4423616.1"/>
    <property type="molecule type" value="Genomic_DNA"/>
</dbReference>
<accession>A0AAE1Y5M4</accession>
<evidence type="ECO:0000313" key="2">
    <source>
        <dbReference type="EMBL" id="KAK4423616.1"/>
    </source>
</evidence>
<gene>
    <name evidence="2" type="ORF">Salat_1944500</name>
</gene>
<dbReference type="Proteomes" id="UP001293254">
    <property type="component" value="Unassembled WGS sequence"/>
</dbReference>
<feature type="domain" description="DUF659" evidence="1">
    <location>
        <begin position="34"/>
        <end position="113"/>
    </location>
</feature>
<reference evidence="2" key="2">
    <citation type="journal article" date="2024" name="Plant">
        <title>Genomic evolution and insights into agronomic trait innovations of Sesamum species.</title>
        <authorList>
            <person name="Miao H."/>
            <person name="Wang L."/>
            <person name="Qu L."/>
            <person name="Liu H."/>
            <person name="Sun Y."/>
            <person name="Le M."/>
            <person name="Wang Q."/>
            <person name="Wei S."/>
            <person name="Zheng Y."/>
            <person name="Lin W."/>
            <person name="Duan Y."/>
            <person name="Cao H."/>
            <person name="Xiong S."/>
            <person name="Wang X."/>
            <person name="Wei L."/>
            <person name="Li C."/>
            <person name="Ma Q."/>
            <person name="Ju M."/>
            <person name="Zhao R."/>
            <person name="Li G."/>
            <person name="Mu C."/>
            <person name="Tian Q."/>
            <person name="Mei H."/>
            <person name="Zhang T."/>
            <person name="Gao T."/>
            <person name="Zhang H."/>
        </authorList>
    </citation>
    <scope>NUCLEOTIDE SEQUENCE</scope>
    <source>
        <strain evidence="2">3651</strain>
    </source>
</reference>
<reference evidence="2" key="1">
    <citation type="submission" date="2020-06" db="EMBL/GenBank/DDBJ databases">
        <authorList>
            <person name="Li T."/>
            <person name="Hu X."/>
            <person name="Zhang T."/>
            <person name="Song X."/>
            <person name="Zhang H."/>
            <person name="Dai N."/>
            <person name="Sheng W."/>
            <person name="Hou X."/>
            <person name="Wei L."/>
        </authorList>
    </citation>
    <scope>NUCLEOTIDE SEQUENCE</scope>
    <source>
        <strain evidence="2">3651</strain>
        <tissue evidence="2">Leaf</tissue>
    </source>
</reference>
<dbReference type="PANTHER" id="PTHR32166">
    <property type="entry name" value="OSJNBA0013A04.12 PROTEIN"/>
    <property type="match status" value="1"/>
</dbReference>
<proteinExistence type="predicted"/>
<comment type="caution">
    <text evidence="2">The sequence shown here is derived from an EMBL/GenBank/DDBJ whole genome shotgun (WGS) entry which is preliminary data.</text>
</comment>
<keyword evidence="3" id="KW-1185">Reference proteome</keyword>
<evidence type="ECO:0000313" key="3">
    <source>
        <dbReference type="Proteomes" id="UP001293254"/>
    </source>
</evidence>
<dbReference type="SUPFAM" id="SSF53098">
    <property type="entry name" value="Ribonuclease H-like"/>
    <property type="match status" value="1"/>
</dbReference>
<protein>
    <recommendedName>
        <fullName evidence="1">DUF659 domain-containing protein</fullName>
    </recommendedName>
</protein>
<organism evidence="2 3">
    <name type="scientific">Sesamum alatum</name>
    <dbReference type="NCBI Taxonomy" id="300844"/>
    <lineage>
        <taxon>Eukaryota</taxon>
        <taxon>Viridiplantae</taxon>
        <taxon>Streptophyta</taxon>
        <taxon>Embryophyta</taxon>
        <taxon>Tracheophyta</taxon>
        <taxon>Spermatophyta</taxon>
        <taxon>Magnoliopsida</taxon>
        <taxon>eudicotyledons</taxon>
        <taxon>Gunneridae</taxon>
        <taxon>Pentapetalae</taxon>
        <taxon>asterids</taxon>
        <taxon>lamiids</taxon>
        <taxon>Lamiales</taxon>
        <taxon>Pedaliaceae</taxon>
        <taxon>Sesamum</taxon>
    </lineage>
</organism>
<dbReference type="PANTHER" id="PTHR32166:SF74">
    <property type="entry name" value="OS05G0256350 PROTEIN"/>
    <property type="match status" value="1"/>
</dbReference>
<dbReference type="InterPro" id="IPR007021">
    <property type="entry name" value="DUF659"/>
</dbReference>
<sequence>MYDAGLPFNAVNYDSLGPAIEAFGQYGAGMKPHSYYEIRVKYLKKELEHTSNILKSWEADQAKYGCSLMADGWTDRKHRSLINFLVNSPKGTKFVESVDASSYSHTGEKLFKSSQIVQAYDRAVMINGYIYNRGPLLHMLREFIAGRDMVRPAKTRFAIAFLTLKRFHVEKVNLRKMFTSEMWSKSKYAKDAQGKLVASIILMPSF</sequence>
<dbReference type="InterPro" id="IPR012337">
    <property type="entry name" value="RNaseH-like_sf"/>
</dbReference>
<dbReference type="AlphaFoldDB" id="A0AAE1Y5M4"/>